<evidence type="ECO:0000313" key="10">
    <source>
        <dbReference type="Proteomes" id="UP000044841"/>
    </source>
</evidence>
<proteinExistence type="inferred from homology"/>
<dbReference type="Gene3D" id="2.60.40.2970">
    <property type="match status" value="1"/>
</dbReference>
<protein>
    <submittedName>
        <fullName evidence="9">Peptidyl-Lys metalloendopeptidase</fullName>
    </submittedName>
</protein>
<organism evidence="9 10">
    <name type="scientific">Rhizoctonia solani</name>
    <dbReference type="NCBI Taxonomy" id="456999"/>
    <lineage>
        <taxon>Eukaryota</taxon>
        <taxon>Fungi</taxon>
        <taxon>Dikarya</taxon>
        <taxon>Basidiomycota</taxon>
        <taxon>Agaricomycotina</taxon>
        <taxon>Agaricomycetes</taxon>
        <taxon>Cantharellales</taxon>
        <taxon>Ceratobasidiaceae</taxon>
        <taxon>Rhizoctonia</taxon>
    </lineage>
</organism>
<dbReference type="PANTHER" id="PTHR37016:SF3">
    <property type="entry name" value="NEUTRAL PROTEASE 2-RELATED"/>
    <property type="match status" value="1"/>
</dbReference>
<dbReference type="InterPro" id="IPR029463">
    <property type="entry name" value="Lys_MEP"/>
</dbReference>
<dbReference type="PANTHER" id="PTHR37016">
    <property type="match status" value="1"/>
</dbReference>
<name>A0A0K6G8I3_9AGAM</name>
<evidence type="ECO:0000256" key="4">
    <source>
        <dbReference type="ARBA" id="ARBA00022723"/>
    </source>
</evidence>
<dbReference type="GO" id="GO:0004222">
    <property type="term" value="F:metalloendopeptidase activity"/>
    <property type="evidence" value="ECO:0007669"/>
    <property type="project" value="InterPro"/>
</dbReference>
<dbReference type="SMART" id="SM01351">
    <property type="entry name" value="Aspzincin_M35"/>
    <property type="match status" value="1"/>
</dbReference>
<evidence type="ECO:0000313" key="9">
    <source>
        <dbReference type="EMBL" id="CUA74790.1"/>
    </source>
</evidence>
<evidence type="ECO:0000259" key="8">
    <source>
        <dbReference type="SMART" id="SM01351"/>
    </source>
</evidence>
<dbReference type="GO" id="GO:0046872">
    <property type="term" value="F:metal ion binding"/>
    <property type="evidence" value="ECO:0007669"/>
    <property type="project" value="UniProtKB-KW"/>
</dbReference>
<reference evidence="9 10" key="1">
    <citation type="submission" date="2015-07" db="EMBL/GenBank/DDBJ databases">
        <authorList>
            <person name="Noorani M."/>
        </authorList>
    </citation>
    <scope>NUCLEOTIDE SEQUENCE [LARGE SCALE GENOMIC DNA]</scope>
    <source>
        <strain evidence="9">BBA 69670</strain>
    </source>
</reference>
<dbReference type="SUPFAM" id="SSF55486">
    <property type="entry name" value="Metalloproteases ('zincins'), catalytic domain"/>
    <property type="match status" value="1"/>
</dbReference>
<dbReference type="GO" id="GO:0006508">
    <property type="term" value="P:proteolysis"/>
    <property type="evidence" value="ECO:0007669"/>
    <property type="project" value="UniProtKB-KW"/>
</dbReference>
<evidence type="ECO:0000256" key="2">
    <source>
        <dbReference type="ARBA" id="ARBA00010279"/>
    </source>
</evidence>
<evidence type="ECO:0000256" key="3">
    <source>
        <dbReference type="ARBA" id="ARBA00022670"/>
    </source>
</evidence>
<evidence type="ECO:0000256" key="5">
    <source>
        <dbReference type="ARBA" id="ARBA00022801"/>
    </source>
</evidence>
<keyword evidence="4" id="KW-0479">Metal-binding</keyword>
<keyword evidence="5" id="KW-0378">Hydrolase</keyword>
<dbReference type="Gene3D" id="3.40.390.10">
    <property type="entry name" value="Collagenase (Catalytic Domain)"/>
    <property type="match status" value="1"/>
</dbReference>
<dbReference type="Pfam" id="PF14521">
    <property type="entry name" value="Aspzincin_M35"/>
    <property type="match status" value="1"/>
</dbReference>
<evidence type="ECO:0000256" key="7">
    <source>
        <dbReference type="ARBA" id="ARBA00023049"/>
    </source>
</evidence>
<feature type="domain" description="Lysine-specific metallo-endopeptidase" evidence="8">
    <location>
        <begin position="141"/>
        <end position="270"/>
    </location>
</feature>
<dbReference type="EMBL" id="CYGV01001493">
    <property type="protein sequence ID" value="CUA74790.1"/>
    <property type="molecule type" value="Genomic_DNA"/>
</dbReference>
<keyword evidence="7" id="KW-0482">Metalloprotease</keyword>
<sequence>MSSKTCTPQFTGLNVRYDLSHAAKSIGASSFVALAPGMTTEVEHNLAGTYDFTQCGEGSYKLTASNTFYYIDGSGKPNVIKASTRSRQLKITGMLAAPRQHAKTGVISEPGIKVIGCTDNQKEQVEKAISAANTMINESNRYLASLTQASSQPKRYTTWFGAINDLRYNSLTYDCNSCPNNPDDVDYHYTYTYTLNEEPKRIILCRRFWQTARSTGSPESQAGLIIRELSHSAETETLDLVYGIEGARALAAKDAWLGIMNADNYMYFAKKGSGLSFITTR</sequence>
<evidence type="ECO:0000256" key="1">
    <source>
        <dbReference type="ARBA" id="ARBA00001947"/>
    </source>
</evidence>
<dbReference type="AlphaFoldDB" id="A0A0K6G8I3"/>
<dbReference type="Proteomes" id="UP000044841">
    <property type="component" value="Unassembled WGS sequence"/>
</dbReference>
<evidence type="ECO:0000256" key="6">
    <source>
        <dbReference type="ARBA" id="ARBA00022833"/>
    </source>
</evidence>
<dbReference type="InterPro" id="IPR024079">
    <property type="entry name" value="MetalloPept_cat_dom_sf"/>
</dbReference>
<accession>A0A0K6G8I3</accession>
<keyword evidence="3" id="KW-0645">Protease</keyword>
<gene>
    <name evidence="9" type="ORF">RSOLAG22IIIB_11481</name>
</gene>
<comment type="similarity">
    <text evidence="2">Belongs to the peptidase M35 family.</text>
</comment>
<keyword evidence="6" id="KW-0862">Zinc</keyword>
<comment type="cofactor">
    <cofactor evidence="1">
        <name>Zn(2+)</name>
        <dbReference type="ChEBI" id="CHEBI:29105"/>
    </cofactor>
</comment>
<dbReference type="InterPro" id="IPR050414">
    <property type="entry name" value="Fungal_M35_metalloproteases"/>
</dbReference>
<keyword evidence="10" id="KW-1185">Reference proteome</keyword>